<dbReference type="STRING" id="29730.A0A0D2PBC4"/>
<organism evidence="2 3">
    <name type="scientific">Gossypium raimondii</name>
    <name type="common">Peruvian cotton</name>
    <name type="synonym">Gossypium klotzschianum subsp. raimondii</name>
    <dbReference type="NCBI Taxonomy" id="29730"/>
    <lineage>
        <taxon>Eukaryota</taxon>
        <taxon>Viridiplantae</taxon>
        <taxon>Streptophyta</taxon>
        <taxon>Embryophyta</taxon>
        <taxon>Tracheophyta</taxon>
        <taxon>Spermatophyta</taxon>
        <taxon>Magnoliopsida</taxon>
        <taxon>eudicotyledons</taxon>
        <taxon>Gunneridae</taxon>
        <taxon>Pentapetalae</taxon>
        <taxon>rosids</taxon>
        <taxon>malvids</taxon>
        <taxon>Malvales</taxon>
        <taxon>Malvaceae</taxon>
        <taxon>Malvoideae</taxon>
        <taxon>Gossypium</taxon>
    </lineage>
</organism>
<dbReference type="PANTHER" id="PTHR36782">
    <property type="entry name" value="BNAC03G62080D PROTEIN"/>
    <property type="match status" value="1"/>
</dbReference>
<keyword evidence="3" id="KW-1185">Reference proteome</keyword>
<reference evidence="2 3" key="1">
    <citation type="journal article" date="2012" name="Nature">
        <title>Repeated polyploidization of Gossypium genomes and the evolution of spinnable cotton fibres.</title>
        <authorList>
            <person name="Paterson A.H."/>
            <person name="Wendel J.F."/>
            <person name="Gundlach H."/>
            <person name="Guo H."/>
            <person name="Jenkins J."/>
            <person name="Jin D."/>
            <person name="Llewellyn D."/>
            <person name="Showmaker K.C."/>
            <person name="Shu S."/>
            <person name="Udall J."/>
            <person name="Yoo M.J."/>
            <person name="Byers R."/>
            <person name="Chen W."/>
            <person name="Doron-Faigenboim A."/>
            <person name="Duke M.V."/>
            <person name="Gong L."/>
            <person name="Grimwood J."/>
            <person name="Grover C."/>
            <person name="Grupp K."/>
            <person name="Hu G."/>
            <person name="Lee T.H."/>
            <person name="Li J."/>
            <person name="Lin L."/>
            <person name="Liu T."/>
            <person name="Marler B.S."/>
            <person name="Page J.T."/>
            <person name="Roberts A.W."/>
            <person name="Romanel E."/>
            <person name="Sanders W.S."/>
            <person name="Szadkowski E."/>
            <person name="Tan X."/>
            <person name="Tang H."/>
            <person name="Xu C."/>
            <person name="Wang J."/>
            <person name="Wang Z."/>
            <person name="Zhang D."/>
            <person name="Zhang L."/>
            <person name="Ashrafi H."/>
            <person name="Bedon F."/>
            <person name="Bowers J.E."/>
            <person name="Brubaker C.L."/>
            <person name="Chee P.W."/>
            <person name="Das S."/>
            <person name="Gingle A.R."/>
            <person name="Haigler C.H."/>
            <person name="Harker D."/>
            <person name="Hoffmann L.V."/>
            <person name="Hovav R."/>
            <person name="Jones D.C."/>
            <person name="Lemke C."/>
            <person name="Mansoor S."/>
            <person name="ur Rahman M."/>
            <person name="Rainville L.N."/>
            <person name="Rambani A."/>
            <person name="Reddy U.K."/>
            <person name="Rong J.K."/>
            <person name="Saranga Y."/>
            <person name="Scheffler B.E."/>
            <person name="Scheffler J.A."/>
            <person name="Stelly D.M."/>
            <person name="Triplett B.A."/>
            <person name="Van Deynze A."/>
            <person name="Vaslin M.F."/>
            <person name="Waghmare V.N."/>
            <person name="Walford S.A."/>
            <person name="Wright R.J."/>
            <person name="Zaki E.A."/>
            <person name="Zhang T."/>
            <person name="Dennis E.S."/>
            <person name="Mayer K.F."/>
            <person name="Peterson D.G."/>
            <person name="Rokhsar D.S."/>
            <person name="Wang X."/>
            <person name="Schmutz J."/>
        </authorList>
    </citation>
    <scope>NUCLEOTIDE SEQUENCE [LARGE SCALE GENOMIC DNA]</scope>
</reference>
<evidence type="ECO:0000259" key="1">
    <source>
        <dbReference type="Pfam" id="PF25418"/>
    </source>
</evidence>
<dbReference type="EMBL" id="CM001743">
    <property type="protein sequence ID" value="KJB24213.1"/>
    <property type="molecule type" value="Genomic_DNA"/>
</dbReference>
<dbReference type="AlphaFoldDB" id="A0A0D2PBC4"/>
<dbReference type="Proteomes" id="UP000032304">
    <property type="component" value="Chromosome 4"/>
</dbReference>
<dbReference type="OMA" id="AREKEGM"/>
<proteinExistence type="predicted"/>
<dbReference type="PANTHER" id="PTHR36782:SF1">
    <property type="entry name" value="CALCIUM UNIPORTER PROTEIN"/>
    <property type="match status" value="1"/>
</dbReference>
<dbReference type="Pfam" id="PF25418">
    <property type="entry name" value="DUF7890"/>
    <property type="match status" value="1"/>
</dbReference>
<feature type="domain" description="DUF7890" evidence="1">
    <location>
        <begin position="147"/>
        <end position="192"/>
    </location>
</feature>
<dbReference type="Gramene" id="KJB24213">
    <property type="protein sequence ID" value="KJB24213"/>
    <property type="gene ID" value="B456_004G133300"/>
</dbReference>
<evidence type="ECO:0000313" key="3">
    <source>
        <dbReference type="Proteomes" id="UP000032304"/>
    </source>
</evidence>
<dbReference type="InterPro" id="IPR057212">
    <property type="entry name" value="DUF7890"/>
</dbReference>
<dbReference type="eggNOG" id="ENOG502SDNN">
    <property type="taxonomic scope" value="Eukaryota"/>
</dbReference>
<gene>
    <name evidence="2" type="ORF">B456_004G133300</name>
</gene>
<evidence type="ECO:0000313" key="2">
    <source>
        <dbReference type="EMBL" id="KJB24213.1"/>
    </source>
</evidence>
<name>A0A0D2PBC4_GOSRA</name>
<sequence>MQQHCLLTSKNGTPSLTNPTGLLYKPHPKSALSAQKSVIKGGEKKRKTHKNKACLFSFFPSKMLTFLALCFQKVLSGEILDFIESKSSSKFIYRDELSKKKIPSNQKKYYGDYLSSSTPLLKVKDRERDPKISSSARGFDGKAGTTVTRVKLKMTKEEAARLLSKCKDGGILDFKDVARELVHLPPNRVIVVSPFTATNSVLDGIPEEC</sequence>
<protein>
    <recommendedName>
        <fullName evidence="1">DUF7890 domain-containing protein</fullName>
    </recommendedName>
</protein>
<accession>A0A0D2PBC4</accession>